<dbReference type="Proteomes" id="UP000314983">
    <property type="component" value="Chromosome 18"/>
</dbReference>
<gene>
    <name evidence="3" type="primary">LOC113570122</name>
</gene>
<accession>A0A4W4FIN7</accession>
<evidence type="ECO:0000256" key="1">
    <source>
        <dbReference type="SAM" id="MobiDB-lite"/>
    </source>
</evidence>
<dbReference type="OMA" id="MLAHERW"/>
<dbReference type="PANTHER" id="PTHR23093">
    <property type="entry name" value="SIMILAR TO CHROMOSOME 3 OPEN READING FRAME 20"/>
    <property type="match status" value="1"/>
</dbReference>
<dbReference type="GeneID" id="113570122"/>
<evidence type="ECO:0000259" key="2">
    <source>
        <dbReference type="Pfam" id="PF14977"/>
    </source>
</evidence>
<protein>
    <recommendedName>
        <fullName evidence="2">FAM194 C-terminal domain-containing protein</fullName>
    </recommendedName>
</protein>
<feature type="region of interest" description="Disordered" evidence="1">
    <location>
        <begin position="100"/>
        <end position="124"/>
    </location>
</feature>
<sequence>MEQENVQMPEVSPDPGRGLHGVLRYRRELQDRRIRLQPQSYSDLSATCEFCGTTAKPPLEPVHTDSEDFCCLRYREVFEEVVQETRIALKLSEEQSGRCVQAGDVSSSGEVEQELGAGESGSMEQRLQQKELERYYLEAAERLSSEISLFHTNTISFRLSGSVPMEESRATKQDCSEERKPNLWNWHSTSGSRSAEFGLSHHQNNARFIQKFYTNGNKFLTGLPDGSAQVFYPSGNLAIILLTNEKDSVCVVHDDVSTYCPIRALFQSSGRATCYHGNGSVWLSMDTWGGQSLDEGGTRTRRWSWTDHTQTPTPLKPIFLSLNQNVGVRVLGRQHIFVSFLASGQQTRFTVGSCIKQTQLKEGDSPSRRPPLCKEELFLLACRVYIRLALIRPSWCHHRPADSWHQLVRPPPGLLAVGRKLLSLSQRVHMADADRAFIQHCLQDCQ</sequence>
<dbReference type="Pfam" id="PF14977">
    <property type="entry name" value="FAM194"/>
    <property type="match status" value="1"/>
</dbReference>
<reference evidence="4" key="1">
    <citation type="journal article" date="2014" name="Science">
        <title>Nonhuman genetics. Genomic basis for the convergent evolution of electric organs.</title>
        <authorList>
            <person name="Gallant J.R."/>
            <person name="Traeger L.L."/>
            <person name="Volkening J.D."/>
            <person name="Moffett H."/>
            <person name="Chen P.H."/>
            <person name="Novina C.D."/>
            <person name="Phillips G.N.Jr."/>
            <person name="Anand R."/>
            <person name="Wells G.B."/>
            <person name="Pinch M."/>
            <person name="Guth R."/>
            <person name="Unguez G.A."/>
            <person name="Albert J.S."/>
            <person name="Zakon H.H."/>
            <person name="Samanta M.P."/>
            <person name="Sussman M.R."/>
        </authorList>
    </citation>
    <scope>NUCLEOTIDE SEQUENCE [LARGE SCALE GENOMIC DNA]</scope>
</reference>
<evidence type="ECO:0000313" key="3">
    <source>
        <dbReference type="Ensembl" id="ENSEEEP00000023780.2"/>
    </source>
</evidence>
<reference evidence="3" key="5">
    <citation type="submission" date="2025-09" db="UniProtKB">
        <authorList>
            <consortium name="Ensembl"/>
        </authorList>
    </citation>
    <scope>IDENTIFICATION</scope>
</reference>
<dbReference type="InterPro" id="IPR029281">
    <property type="entry name" value="FAM194_C"/>
</dbReference>
<dbReference type="GeneTree" id="ENSGT00940000153655"/>
<dbReference type="RefSeq" id="XP_035392198.1">
    <property type="nucleotide sequence ID" value="XM_035536305.1"/>
</dbReference>
<reference evidence="3" key="4">
    <citation type="submission" date="2025-08" db="UniProtKB">
        <authorList>
            <consortium name="Ensembl"/>
        </authorList>
    </citation>
    <scope>IDENTIFICATION</scope>
</reference>
<organism evidence="3 4">
    <name type="scientific">Electrophorus electricus</name>
    <name type="common">Electric eel</name>
    <name type="synonym">Gymnotus electricus</name>
    <dbReference type="NCBI Taxonomy" id="8005"/>
    <lineage>
        <taxon>Eukaryota</taxon>
        <taxon>Metazoa</taxon>
        <taxon>Chordata</taxon>
        <taxon>Craniata</taxon>
        <taxon>Vertebrata</taxon>
        <taxon>Euteleostomi</taxon>
        <taxon>Actinopterygii</taxon>
        <taxon>Neopterygii</taxon>
        <taxon>Teleostei</taxon>
        <taxon>Ostariophysi</taxon>
        <taxon>Gymnotiformes</taxon>
        <taxon>Gymnotoidei</taxon>
        <taxon>Gymnotidae</taxon>
        <taxon>Electrophorus</taxon>
    </lineage>
</organism>
<dbReference type="AlphaFoldDB" id="A0A4W4FIN7"/>
<dbReference type="PANTHER" id="PTHR23093:SF18">
    <property type="entry name" value="GLUTAMATE RICH 6"/>
    <property type="match status" value="1"/>
</dbReference>
<reference evidence="4" key="2">
    <citation type="journal article" date="2017" name="Sci. Adv.">
        <title>A tail of two voltages: Proteomic comparison of the three electric organs of the electric eel.</title>
        <authorList>
            <person name="Traeger L.L."/>
            <person name="Sabat G."/>
            <person name="Barrett-Wilt G.A."/>
            <person name="Wells G.B."/>
            <person name="Sussman M.R."/>
        </authorList>
    </citation>
    <scope>NUCLEOTIDE SEQUENCE [LARGE SCALE GENOMIC DNA]</scope>
</reference>
<keyword evidence="4" id="KW-1185">Reference proteome</keyword>
<dbReference type="Ensembl" id="ENSEEET00000024048.2">
    <property type="protein sequence ID" value="ENSEEEP00000023780.2"/>
    <property type="gene ID" value="ENSEEEG00000011528.2"/>
</dbReference>
<feature type="domain" description="FAM194 C-terminal" evidence="2">
    <location>
        <begin position="207"/>
        <end position="402"/>
    </location>
</feature>
<reference evidence="3" key="3">
    <citation type="submission" date="2020-05" db="EMBL/GenBank/DDBJ databases">
        <title>Electrophorus electricus (electric eel) genome, fEleEle1, primary haplotype.</title>
        <authorList>
            <person name="Myers G."/>
            <person name="Meyer A."/>
            <person name="Fedrigo O."/>
            <person name="Formenti G."/>
            <person name="Rhie A."/>
            <person name="Tracey A."/>
            <person name="Sims Y."/>
            <person name="Jarvis E.D."/>
        </authorList>
    </citation>
    <scope>NUCLEOTIDE SEQUENCE [LARGE SCALE GENOMIC DNA]</scope>
</reference>
<name>A0A4W4FIN7_ELEEL</name>
<proteinExistence type="predicted"/>
<evidence type="ECO:0000313" key="4">
    <source>
        <dbReference type="Proteomes" id="UP000314983"/>
    </source>
</evidence>